<gene>
    <name evidence="3" type="ordered locus">Acid_0089</name>
</gene>
<dbReference type="InParanoid" id="Q02CW1"/>
<feature type="signal peptide" evidence="1">
    <location>
        <begin position="1"/>
        <end position="20"/>
    </location>
</feature>
<protein>
    <submittedName>
        <fullName evidence="3">Lipolytic enzyme, G-D-S-L family</fullName>
    </submittedName>
</protein>
<dbReference type="AlphaFoldDB" id="Q02CW1"/>
<dbReference type="PANTHER" id="PTHR30383:SF5">
    <property type="entry name" value="SGNH HYDROLASE-TYPE ESTERASE DOMAIN-CONTAINING PROTEIN"/>
    <property type="match status" value="1"/>
</dbReference>
<reference evidence="3" key="1">
    <citation type="submission" date="2006-10" db="EMBL/GenBank/DDBJ databases">
        <title>Complete sequence of Solibacter usitatus Ellin6076.</title>
        <authorList>
            <consortium name="US DOE Joint Genome Institute"/>
            <person name="Copeland A."/>
            <person name="Lucas S."/>
            <person name="Lapidus A."/>
            <person name="Barry K."/>
            <person name="Detter J.C."/>
            <person name="Glavina del Rio T."/>
            <person name="Hammon N."/>
            <person name="Israni S."/>
            <person name="Dalin E."/>
            <person name="Tice H."/>
            <person name="Pitluck S."/>
            <person name="Thompson L.S."/>
            <person name="Brettin T."/>
            <person name="Bruce D."/>
            <person name="Han C."/>
            <person name="Tapia R."/>
            <person name="Gilna P."/>
            <person name="Schmutz J."/>
            <person name="Larimer F."/>
            <person name="Land M."/>
            <person name="Hauser L."/>
            <person name="Kyrpides N."/>
            <person name="Mikhailova N."/>
            <person name="Janssen P.H."/>
            <person name="Kuske C.R."/>
            <person name="Richardson P."/>
        </authorList>
    </citation>
    <scope>NUCLEOTIDE SEQUENCE</scope>
    <source>
        <strain evidence="3">Ellin6076</strain>
    </source>
</reference>
<proteinExistence type="predicted"/>
<organism evidence="3">
    <name type="scientific">Solibacter usitatus (strain Ellin6076)</name>
    <dbReference type="NCBI Taxonomy" id="234267"/>
    <lineage>
        <taxon>Bacteria</taxon>
        <taxon>Pseudomonadati</taxon>
        <taxon>Acidobacteriota</taxon>
        <taxon>Terriglobia</taxon>
        <taxon>Bryobacterales</taxon>
        <taxon>Solibacteraceae</taxon>
        <taxon>Candidatus Solibacter</taxon>
    </lineage>
</organism>
<feature type="domain" description="SGNH hydrolase-type esterase" evidence="2">
    <location>
        <begin position="34"/>
        <end position="220"/>
    </location>
</feature>
<dbReference type="InterPro" id="IPR051532">
    <property type="entry name" value="Ester_Hydrolysis_Enzymes"/>
</dbReference>
<dbReference type="InterPro" id="IPR036514">
    <property type="entry name" value="SGNH_hydro_sf"/>
</dbReference>
<dbReference type="OrthoDB" id="2513075at2"/>
<evidence type="ECO:0000313" key="3">
    <source>
        <dbReference type="EMBL" id="ABJ81105.1"/>
    </source>
</evidence>
<name>Q02CW1_SOLUE</name>
<dbReference type="HOGENOM" id="CLU_032210_0_0_0"/>
<dbReference type="Pfam" id="PF13472">
    <property type="entry name" value="Lipase_GDSL_2"/>
    <property type="match status" value="1"/>
</dbReference>
<dbReference type="PANTHER" id="PTHR30383">
    <property type="entry name" value="THIOESTERASE 1/PROTEASE 1/LYSOPHOSPHOLIPASE L1"/>
    <property type="match status" value="1"/>
</dbReference>
<dbReference type="EMBL" id="CP000473">
    <property type="protein sequence ID" value="ABJ81105.1"/>
    <property type="molecule type" value="Genomic_DNA"/>
</dbReference>
<evidence type="ECO:0000259" key="2">
    <source>
        <dbReference type="Pfam" id="PF13472"/>
    </source>
</evidence>
<dbReference type="SUPFAM" id="SSF52266">
    <property type="entry name" value="SGNH hydrolase"/>
    <property type="match status" value="1"/>
</dbReference>
<feature type="chain" id="PRO_5004163474" evidence="1">
    <location>
        <begin position="21"/>
        <end position="416"/>
    </location>
</feature>
<evidence type="ECO:0000256" key="1">
    <source>
        <dbReference type="SAM" id="SignalP"/>
    </source>
</evidence>
<dbReference type="GO" id="GO:0004622">
    <property type="term" value="F:phosphatidylcholine lysophospholipase activity"/>
    <property type="evidence" value="ECO:0007669"/>
    <property type="project" value="TreeGrafter"/>
</dbReference>
<dbReference type="CDD" id="cd01834">
    <property type="entry name" value="SGNH_hydrolase_like_2"/>
    <property type="match status" value="1"/>
</dbReference>
<dbReference type="eggNOG" id="COG2755">
    <property type="taxonomic scope" value="Bacteria"/>
</dbReference>
<dbReference type="InterPro" id="IPR013830">
    <property type="entry name" value="SGNH_hydro"/>
</dbReference>
<sequence precursor="true">MRNWLNLLALLAAAAGAAGAQDGFGLHEGDRVVFYGDSITDQRLYTTFTETYVVTRFPKTNVSFVHSGWGGDRVTGGGGGPVDVRLWRDVLPYNPTVVTIMLGMNDGRYRAFDQATFDEFATGFKHITDTLKRQIPAVRITAIQPSPYDDVTRAPMFEGGYNQVLVRYSDFLKQLAAEQHLGLADLNTSVVESLRKANAADAANAAKLIPDRVHPGAAGHILMAEALLKAWNAPALVADLEVDAARKEAVRQRNTHVTDLRAAGKGIAWTQTDEALPMPVDMRDPLVALAIHSSDFVQALNQEPLKVRGLAAGRYSLKIDGEPAGTFTTEQLAAGVNLAELPTPMMRQAAEVHALTLRHNNVHATRWRNIQVPLEKDQTPHLLKALDALDELEADLLREQRAAAQPKPRHFEVVAE</sequence>
<keyword evidence="1" id="KW-0732">Signal</keyword>
<dbReference type="KEGG" id="sus:Acid_0089"/>
<accession>Q02CW1</accession>
<dbReference type="STRING" id="234267.Acid_0089"/>
<dbReference type="Gene3D" id="3.40.50.1110">
    <property type="entry name" value="SGNH hydrolase"/>
    <property type="match status" value="1"/>
</dbReference>